<feature type="region of interest" description="Disordered" evidence="1">
    <location>
        <begin position="1"/>
        <end position="22"/>
    </location>
</feature>
<evidence type="ECO:0000313" key="2">
    <source>
        <dbReference type="EMBL" id="OAF98562.1"/>
    </source>
</evidence>
<dbReference type="AlphaFoldDB" id="A0A177BT34"/>
<dbReference type="Proteomes" id="UP000077069">
    <property type="component" value="Unassembled WGS sequence"/>
</dbReference>
<dbReference type="RefSeq" id="XP_018028928.1">
    <property type="nucleotide sequence ID" value="XM_018186210.1"/>
</dbReference>
<evidence type="ECO:0008006" key="4">
    <source>
        <dbReference type="Google" id="ProtNLM"/>
    </source>
</evidence>
<organism evidence="2 3">
    <name type="scientific">Paraphaeosphaeria sporulosa</name>
    <dbReference type="NCBI Taxonomy" id="1460663"/>
    <lineage>
        <taxon>Eukaryota</taxon>
        <taxon>Fungi</taxon>
        <taxon>Dikarya</taxon>
        <taxon>Ascomycota</taxon>
        <taxon>Pezizomycotina</taxon>
        <taxon>Dothideomycetes</taxon>
        <taxon>Pleosporomycetidae</taxon>
        <taxon>Pleosporales</taxon>
        <taxon>Massarineae</taxon>
        <taxon>Didymosphaeriaceae</taxon>
        <taxon>Paraphaeosphaeria</taxon>
    </lineage>
</organism>
<name>A0A177BT34_9PLEO</name>
<dbReference type="GeneID" id="28769696"/>
<dbReference type="InParanoid" id="A0A177BT34"/>
<dbReference type="InterPro" id="IPR029058">
    <property type="entry name" value="AB_hydrolase_fold"/>
</dbReference>
<dbReference type="SUPFAM" id="SSF53474">
    <property type="entry name" value="alpha/beta-Hydrolases"/>
    <property type="match status" value="1"/>
</dbReference>
<dbReference type="Gene3D" id="3.40.50.1820">
    <property type="entry name" value="alpha/beta hydrolase"/>
    <property type="match status" value="1"/>
</dbReference>
<protein>
    <recommendedName>
        <fullName evidence="4">AB hydrolase-1 domain-containing protein</fullName>
    </recommendedName>
</protein>
<keyword evidence="3" id="KW-1185">Reference proteome</keyword>
<reference evidence="2 3" key="1">
    <citation type="submission" date="2016-05" db="EMBL/GenBank/DDBJ databases">
        <title>Comparative analysis of secretome profiles of manganese(II)-oxidizing ascomycete fungi.</title>
        <authorList>
            <consortium name="DOE Joint Genome Institute"/>
            <person name="Zeiner C.A."/>
            <person name="Purvine S.O."/>
            <person name="Zink E.M."/>
            <person name="Wu S."/>
            <person name="Pasa-Tolic L."/>
            <person name="Chaput D.L."/>
            <person name="Haridas S."/>
            <person name="Grigoriev I.V."/>
            <person name="Santelli C.M."/>
            <person name="Hansel C.M."/>
        </authorList>
    </citation>
    <scope>NUCLEOTIDE SEQUENCE [LARGE SCALE GENOMIC DNA]</scope>
    <source>
        <strain evidence="2 3">AP3s5-JAC2a</strain>
    </source>
</reference>
<evidence type="ECO:0000256" key="1">
    <source>
        <dbReference type="SAM" id="MobiDB-lite"/>
    </source>
</evidence>
<sequence length="131" mass="13882">MGELAHERAGRLRPPRSYEPRFGREEDDAISVTGHVTDVGELIAALQGTLDTRSARDTAVIGHSRGAIVALHWAAQSSEAIGGLAFLGIGRVAGHISAARQCMSDLASAVRSKGIAFAADVAKKWNFDEET</sequence>
<dbReference type="OrthoDB" id="2498029at2759"/>
<gene>
    <name evidence="2" type="ORF">CC84DRAFT_429644</name>
</gene>
<dbReference type="STRING" id="1460663.A0A177BT34"/>
<dbReference type="EMBL" id="KV441566">
    <property type="protein sequence ID" value="OAF98562.1"/>
    <property type="molecule type" value="Genomic_DNA"/>
</dbReference>
<accession>A0A177BT34</accession>
<proteinExistence type="predicted"/>
<evidence type="ECO:0000313" key="3">
    <source>
        <dbReference type="Proteomes" id="UP000077069"/>
    </source>
</evidence>